<dbReference type="Pfam" id="PF13421">
    <property type="entry name" value="Band_7_1"/>
    <property type="match status" value="1"/>
</dbReference>
<reference evidence="2 3" key="1">
    <citation type="submission" date="2015-01" db="EMBL/GenBank/DDBJ databases">
        <authorList>
            <person name="Xiang T."/>
            <person name="Song Y."/>
            <person name="Huang L."/>
            <person name="Wang B."/>
            <person name="Wu P."/>
        </authorList>
    </citation>
    <scope>NUCLEOTIDE SEQUENCE [LARGE SCALE GENOMIC DNA]</scope>
    <source>
        <strain evidence="2 3">Ccy74</strain>
    </source>
</reference>
<name>A0A0B7HMD6_9FLAO</name>
<proteinExistence type="predicted"/>
<accession>A0A0B7HMD6</accession>
<dbReference type="PANTHER" id="PTHR37826">
    <property type="entry name" value="FLOTILLIN BAND_7_5 DOMAIN PROTEIN"/>
    <property type="match status" value="1"/>
</dbReference>
<dbReference type="PANTHER" id="PTHR37826:SF2">
    <property type="entry name" value="ZINC-RIBBON DOMAIN-CONTAINING PROTEIN"/>
    <property type="match status" value="1"/>
</dbReference>
<feature type="domain" description="SPFH" evidence="1">
    <location>
        <begin position="63"/>
        <end position="243"/>
    </location>
</feature>
<dbReference type="CDD" id="cd03408">
    <property type="entry name" value="SPFH_like_u1"/>
    <property type="match status" value="1"/>
</dbReference>
<gene>
    <name evidence="2" type="ORF">CCYN74_50009</name>
</gene>
<dbReference type="OrthoDB" id="9764015at2"/>
<dbReference type="InterPro" id="IPR033880">
    <property type="entry name" value="SPFH_YdjI"/>
</dbReference>
<protein>
    <recommendedName>
        <fullName evidence="1">SPFH domain-containing protein</fullName>
    </recommendedName>
</protein>
<dbReference type="AlphaFoldDB" id="A0A0B7HMD6"/>
<organism evidence="2 3">
    <name type="scientific">Capnocytophaga cynodegmi</name>
    <dbReference type="NCBI Taxonomy" id="28189"/>
    <lineage>
        <taxon>Bacteria</taxon>
        <taxon>Pseudomonadati</taxon>
        <taxon>Bacteroidota</taxon>
        <taxon>Flavobacteriia</taxon>
        <taxon>Flavobacteriales</taxon>
        <taxon>Flavobacteriaceae</taxon>
        <taxon>Capnocytophaga</taxon>
    </lineage>
</organism>
<dbReference type="EMBL" id="CDOG01000045">
    <property type="protein sequence ID" value="CEN40926.1"/>
    <property type="molecule type" value="Genomic_DNA"/>
</dbReference>
<evidence type="ECO:0000313" key="3">
    <source>
        <dbReference type="Proteomes" id="UP000038083"/>
    </source>
</evidence>
<dbReference type="Proteomes" id="UP000038083">
    <property type="component" value="Unassembled WGS sequence"/>
</dbReference>
<evidence type="ECO:0000313" key="2">
    <source>
        <dbReference type="EMBL" id="CEN40926.1"/>
    </source>
</evidence>
<evidence type="ECO:0000259" key="1">
    <source>
        <dbReference type="Pfam" id="PF13421"/>
    </source>
</evidence>
<sequence>MCLVVSVHNRWLSGRLLTNIFGIMDLLGKIKSLELKFLHRNIDVIKCTENENKLWNIFSSPATIKNGAKLVVDKTQIAALVSGGRLADIYGCGQHKLVASNMPIFATMKGWKCNHNSSFEAEVYFINTATFNNQNWATLYPFPLEDDKLKSVAIETSGTYSFCVKPNPSAFIENLIKDQEVDSQERWFNNFIIRRFRSFLETSGVDLLSIVKEPQNFSDKLMPYLKNDLLDYDIVLYDFQIEKFIVYKN</sequence>